<evidence type="ECO:0000256" key="1">
    <source>
        <dbReference type="ARBA" id="ARBA00008372"/>
    </source>
</evidence>
<dbReference type="InParanoid" id="A0A6P8HY10"/>
<keyword evidence="2" id="KW-0812">Transmembrane</keyword>
<keyword evidence="2" id="KW-1133">Transmembrane helix</keyword>
<dbReference type="GO" id="GO:0005783">
    <property type="term" value="C:endoplasmic reticulum"/>
    <property type="evidence" value="ECO:0007669"/>
    <property type="project" value="TreeGrafter"/>
</dbReference>
<dbReference type="InterPro" id="IPR012677">
    <property type="entry name" value="Nucleotide-bd_a/b_plait_sf"/>
</dbReference>
<dbReference type="RefSeq" id="XP_031560236.1">
    <property type="nucleotide sequence ID" value="XM_031704376.1"/>
</dbReference>
<dbReference type="KEGG" id="aten:116296364"/>
<evidence type="ECO:0000313" key="4">
    <source>
        <dbReference type="RefSeq" id="XP_031560236.1"/>
    </source>
</evidence>
<protein>
    <submittedName>
        <fullName evidence="4">Poly(A)-specific ribonuclease PNLDC1-like</fullName>
    </submittedName>
</protein>
<dbReference type="InterPro" id="IPR036397">
    <property type="entry name" value="RNaseH_sf"/>
</dbReference>
<dbReference type="Pfam" id="PF04857">
    <property type="entry name" value="CAF1"/>
    <property type="match status" value="1"/>
</dbReference>
<dbReference type="GO" id="GO:0000175">
    <property type="term" value="F:3'-5'-RNA exonuclease activity"/>
    <property type="evidence" value="ECO:0007669"/>
    <property type="project" value="TreeGrafter"/>
</dbReference>
<dbReference type="GO" id="GO:0005634">
    <property type="term" value="C:nucleus"/>
    <property type="evidence" value="ECO:0007669"/>
    <property type="project" value="TreeGrafter"/>
</dbReference>
<dbReference type="Gene3D" id="3.30.420.10">
    <property type="entry name" value="Ribonuclease H-like superfamily/Ribonuclease H"/>
    <property type="match status" value="2"/>
</dbReference>
<keyword evidence="3" id="KW-1185">Reference proteome</keyword>
<dbReference type="FunCoup" id="A0A6P8HY10">
    <property type="interactions" value="95"/>
</dbReference>
<sequence>MCEILRENFDERFPEIKDVIERSSFVAIDTEFTGLSTNDSSCPSLFDEAKTRYKKLKKSISQFVICQFGLCAFVEIPDQPNRYQAYAFNFYLFQPSFGPVDCRFLCQASSLHFLSKHNFDFNKFIHHGVPYLNKDQEEEIRKQHKEQSLYSGTQSLELRGLDDQISSSISRTESWLEHAHEGDKITLDSENYTGQYLLFTELKNQLNPELVKCEVTNNLKIVVTRQKSSSKKKIKEQQTKEEEKILLSVIGFSRIIKLLIKLKKPLVGHNLLTDLLLLYDKFIKPLPEKYADFKANLHKAFPFVYDTKHLAFKIRKHQKLNNNCTFLDNTNLEDLHAALSSDEAKFFVLYNPGIDLADISQKYGEEQRPHEAGYDAYLSGFVFLRMTHLFAAKLQKSQLFKPFPFSKFIKVLQPYENQVNIPRATIPFVNLSGNDPPSVRPQWFFVESNVTQPLSGHKVAKQFVRFGSVDVKIIDQCHAVVAVAHHRRVDNVLKLVKKNKSTTVRLYNSLYDSYLMRNLIWSGGVFTTLSLCIGAGLLIWRVLK</sequence>
<dbReference type="Proteomes" id="UP000515163">
    <property type="component" value="Unplaced"/>
</dbReference>
<dbReference type="PANTHER" id="PTHR15092:SF22">
    <property type="entry name" value="POLY(A)-SPECIFIC RIBONUCLEASE PNLDC1"/>
    <property type="match status" value="1"/>
</dbReference>
<organism evidence="3 4">
    <name type="scientific">Actinia tenebrosa</name>
    <name type="common">Australian red waratah sea anemone</name>
    <dbReference type="NCBI Taxonomy" id="6105"/>
    <lineage>
        <taxon>Eukaryota</taxon>
        <taxon>Metazoa</taxon>
        <taxon>Cnidaria</taxon>
        <taxon>Anthozoa</taxon>
        <taxon>Hexacorallia</taxon>
        <taxon>Actiniaria</taxon>
        <taxon>Actiniidae</taxon>
        <taxon>Actinia</taxon>
    </lineage>
</organism>
<evidence type="ECO:0000256" key="2">
    <source>
        <dbReference type="SAM" id="Phobius"/>
    </source>
</evidence>
<evidence type="ECO:0000313" key="3">
    <source>
        <dbReference type="Proteomes" id="UP000515163"/>
    </source>
</evidence>
<reference evidence="4" key="1">
    <citation type="submission" date="2025-08" db="UniProtKB">
        <authorList>
            <consortium name="RefSeq"/>
        </authorList>
    </citation>
    <scope>IDENTIFICATION</scope>
    <source>
        <tissue evidence="4">Tentacle</tissue>
    </source>
</reference>
<dbReference type="AlphaFoldDB" id="A0A6P8HY10"/>
<dbReference type="PANTHER" id="PTHR15092">
    <property type="entry name" value="POLY A -SPECIFIC RIBONUCLEASE/TARGET OF EGR1, MEMBER 1"/>
    <property type="match status" value="1"/>
</dbReference>
<dbReference type="InterPro" id="IPR012337">
    <property type="entry name" value="RNaseH-like_sf"/>
</dbReference>
<dbReference type="OrthoDB" id="414075at2759"/>
<accession>A0A6P8HY10</accession>
<dbReference type="GeneID" id="116296364"/>
<dbReference type="SUPFAM" id="SSF53098">
    <property type="entry name" value="Ribonuclease H-like"/>
    <property type="match status" value="1"/>
</dbReference>
<comment type="similarity">
    <text evidence="1">Belongs to the CAF1 family.</text>
</comment>
<keyword evidence="2" id="KW-0472">Membrane</keyword>
<dbReference type="GO" id="GO:1990431">
    <property type="term" value="P:priRNA 3'-end processing"/>
    <property type="evidence" value="ECO:0007669"/>
    <property type="project" value="TreeGrafter"/>
</dbReference>
<feature type="transmembrane region" description="Helical" evidence="2">
    <location>
        <begin position="519"/>
        <end position="540"/>
    </location>
</feature>
<gene>
    <name evidence="4" type="primary">LOC116296364</name>
</gene>
<name>A0A6P8HY10_ACTTE</name>
<dbReference type="GO" id="GO:0000289">
    <property type="term" value="P:nuclear-transcribed mRNA poly(A) tail shortening"/>
    <property type="evidence" value="ECO:0007669"/>
    <property type="project" value="TreeGrafter"/>
</dbReference>
<proteinExistence type="inferred from homology"/>
<dbReference type="InterPro" id="IPR051181">
    <property type="entry name" value="CAF1_poly(A)_ribonucleases"/>
</dbReference>
<dbReference type="GO" id="GO:0003723">
    <property type="term" value="F:RNA binding"/>
    <property type="evidence" value="ECO:0007669"/>
    <property type="project" value="TreeGrafter"/>
</dbReference>
<dbReference type="GO" id="GO:1990432">
    <property type="term" value="P:siRNA 3'-end processing"/>
    <property type="evidence" value="ECO:0007669"/>
    <property type="project" value="TreeGrafter"/>
</dbReference>
<dbReference type="Gene3D" id="3.30.70.330">
    <property type="match status" value="1"/>
</dbReference>
<dbReference type="InterPro" id="IPR006941">
    <property type="entry name" value="RNase_CAF1"/>
</dbReference>